<protein>
    <submittedName>
        <fullName evidence="2">Uncharacterized protein</fullName>
    </submittedName>
</protein>
<gene>
    <name evidence="2" type="ORF">METZ01_LOCUS12263</name>
</gene>
<evidence type="ECO:0000313" key="2">
    <source>
        <dbReference type="EMBL" id="SUZ59409.1"/>
    </source>
</evidence>
<organism evidence="2">
    <name type="scientific">marine metagenome</name>
    <dbReference type="NCBI Taxonomy" id="408172"/>
    <lineage>
        <taxon>unclassified sequences</taxon>
        <taxon>metagenomes</taxon>
        <taxon>ecological metagenomes</taxon>
    </lineage>
</organism>
<dbReference type="EMBL" id="UINC01000677">
    <property type="protein sequence ID" value="SUZ59409.1"/>
    <property type="molecule type" value="Genomic_DNA"/>
</dbReference>
<reference evidence="2" key="1">
    <citation type="submission" date="2018-05" db="EMBL/GenBank/DDBJ databases">
        <authorList>
            <person name="Lanie J.A."/>
            <person name="Ng W.-L."/>
            <person name="Kazmierczak K.M."/>
            <person name="Andrzejewski T.M."/>
            <person name="Davidsen T.M."/>
            <person name="Wayne K.J."/>
            <person name="Tettelin H."/>
            <person name="Glass J.I."/>
            <person name="Rusch D."/>
            <person name="Podicherti R."/>
            <person name="Tsui H.-C.T."/>
            <person name="Winkler M.E."/>
        </authorList>
    </citation>
    <scope>NUCLEOTIDE SEQUENCE</scope>
</reference>
<evidence type="ECO:0000256" key="1">
    <source>
        <dbReference type="SAM" id="MobiDB-lite"/>
    </source>
</evidence>
<proteinExistence type="predicted"/>
<name>A0A381NYZ8_9ZZZZ</name>
<dbReference type="AlphaFoldDB" id="A0A381NYZ8"/>
<accession>A0A381NYZ8</accession>
<sequence>MNPTDRNAIASTPAGMPGPRSTTSMSAQMIELTERDVTSNRIAIGRT</sequence>
<feature type="region of interest" description="Disordered" evidence="1">
    <location>
        <begin position="1"/>
        <end position="26"/>
    </location>
</feature>